<dbReference type="EMBL" id="QFXE01000008">
    <property type="protein sequence ID" value="RDH86746.1"/>
    <property type="molecule type" value="Genomic_DNA"/>
</dbReference>
<dbReference type="InterPro" id="IPR025491">
    <property type="entry name" value="DUF4382"/>
</dbReference>
<keyword evidence="4" id="KW-1185">Reference proteome</keyword>
<organism evidence="3 4">
    <name type="scientific">endosymbiont of Escarpia spicata</name>
    <dbReference type="NCBI Taxonomy" id="2200908"/>
    <lineage>
        <taxon>Bacteria</taxon>
        <taxon>Pseudomonadati</taxon>
        <taxon>Pseudomonadota</taxon>
        <taxon>Gammaproteobacteria</taxon>
        <taxon>sulfur-oxidizing symbionts</taxon>
    </lineage>
</organism>
<proteinExistence type="predicted"/>
<dbReference type="PROSITE" id="PS51257">
    <property type="entry name" value="PROKAR_LIPOPROTEIN"/>
    <property type="match status" value="1"/>
</dbReference>
<evidence type="ECO:0000259" key="2">
    <source>
        <dbReference type="Pfam" id="PF14321"/>
    </source>
</evidence>
<feature type="domain" description="DUF4382" evidence="2">
    <location>
        <begin position="33"/>
        <end position="177"/>
    </location>
</feature>
<reference evidence="3 4" key="1">
    <citation type="journal article" date="2018" name="ISME J.">
        <title>Endosymbiont genomes yield clues of tubeworm success.</title>
        <authorList>
            <person name="Li Y."/>
            <person name="Liles M.R."/>
            <person name="Halanych K.M."/>
        </authorList>
    </citation>
    <scope>NUCLEOTIDE SEQUENCE [LARGE SCALE GENOMIC DNA]</scope>
    <source>
        <strain evidence="3">A1462</strain>
    </source>
</reference>
<evidence type="ECO:0000256" key="1">
    <source>
        <dbReference type="SAM" id="SignalP"/>
    </source>
</evidence>
<dbReference type="Pfam" id="PF14321">
    <property type="entry name" value="DUF4382"/>
    <property type="match status" value="1"/>
</dbReference>
<protein>
    <recommendedName>
        <fullName evidence="2">DUF4382 domain-containing protein</fullName>
    </recommendedName>
</protein>
<accession>A0A370DPA7</accession>
<comment type="caution">
    <text evidence="3">The sequence shown here is derived from an EMBL/GenBank/DDBJ whole genome shotgun (WGS) entry which is preliminary data.</text>
</comment>
<name>A0A370DPA7_9GAMM</name>
<sequence>MHKRTAFSGLSFSLILLLLAGCGGGDTGTTTASRLDLGITDAPVDGADAVWVEFSEVVIQPADGARISILMEDVNGNPAPKSINLLDLHGGVRDMLLDGYELPAGQYSWIRLMVNAEADGVLDSYIELPGPLQYELQVPSGSQTGLKINTGFEILEGDTNDFTIDFDLRKSVHQPNGQVGPLGPVYFLRPTLRLVKTATTGTISGTVDPNVFAGEACAANTVGYAVYVFSGAGETPVDVNVNDQTINNPVTTAAISDDGNFTYTAAYLNGGTYTVAATCAADQDDPELDNQPGNQQANPEVTFVGTADVNVTAGAETLHPIP</sequence>
<feature type="signal peptide" evidence="1">
    <location>
        <begin position="1"/>
        <end position="20"/>
    </location>
</feature>
<keyword evidence="1" id="KW-0732">Signal</keyword>
<feature type="chain" id="PRO_5017060026" description="DUF4382 domain-containing protein" evidence="1">
    <location>
        <begin position="21"/>
        <end position="322"/>
    </location>
</feature>
<evidence type="ECO:0000313" key="4">
    <source>
        <dbReference type="Proteomes" id="UP000254771"/>
    </source>
</evidence>
<evidence type="ECO:0000313" key="3">
    <source>
        <dbReference type="EMBL" id="RDH86746.1"/>
    </source>
</evidence>
<dbReference type="AlphaFoldDB" id="A0A370DPA7"/>
<dbReference type="Proteomes" id="UP000254771">
    <property type="component" value="Unassembled WGS sequence"/>
</dbReference>
<gene>
    <name evidence="3" type="ORF">DIZ78_07575</name>
</gene>